<evidence type="ECO:0000313" key="2">
    <source>
        <dbReference type="Proteomes" id="UP001638806"/>
    </source>
</evidence>
<name>A0ACC4E1M7_PURLI</name>
<gene>
    <name evidence="1" type="ORF">ACCO45_004053</name>
</gene>
<dbReference type="Proteomes" id="UP001638806">
    <property type="component" value="Unassembled WGS sequence"/>
</dbReference>
<reference evidence="1" key="1">
    <citation type="submission" date="2024-12" db="EMBL/GenBank/DDBJ databases">
        <title>Comparative genomics and development of molecular markers within Purpureocillium lilacinum and among Purpureocillium species.</title>
        <authorList>
            <person name="Yeh Z.-Y."/>
            <person name="Ni N.-T."/>
            <person name="Lo P.-H."/>
            <person name="Mushyakhwo K."/>
            <person name="Lin C.-F."/>
            <person name="Nai Y.-S."/>
        </authorList>
    </citation>
    <scope>NUCLEOTIDE SEQUENCE</scope>
    <source>
        <strain evidence="1">NCHU-NPUST-175</strain>
    </source>
</reference>
<protein>
    <submittedName>
        <fullName evidence="1">Uncharacterized protein</fullName>
    </submittedName>
</protein>
<evidence type="ECO:0000313" key="1">
    <source>
        <dbReference type="EMBL" id="KAL3962530.1"/>
    </source>
</evidence>
<proteinExistence type="predicted"/>
<organism evidence="1 2">
    <name type="scientific">Purpureocillium lilacinum</name>
    <name type="common">Paecilomyces lilacinus</name>
    <dbReference type="NCBI Taxonomy" id="33203"/>
    <lineage>
        <taxon>Eukaryota</taxon>
        <taxon>Fungi</taxon>
        <taxon>Dikarya</taxon>
        <taxon>Ascomycota</taxon>
        <taxon>Pezizomycotina</taxon>
        <taxon>Sordariomycetes</taxon>
        <taxon>Hypocreomycetidae</taxon>
        <taxon>Hypocreales</taxon>
        <taxon>Ophiocordycipitaceae</taxon>
        <taxon>Purpureocillium</taxon>
    </lineage>
</organism>
<sequence length="340" mass="36138">MSFAARNALRLSRAAAPRVSARAAAPRFFSVTRANRVSDTPNKKSVVREKEVPVTVYGAGHGEKHTVNVHEDAAKTFEAMPWTLRNMTVYGKTIIVTGGARGLGNHMARACAEAGAKAIVIFDANQELGDEAAAELHDKSGLPVSFFKVDVRDGAAINAAVDSVVEMYGAPDALVNAAGIADSNIKAETYDPAMFRRLIDINLTGTFLMSQAVGRAMMAAGKPGSLVLVASMSGSIVNYPQEQSCYNASKAGVIQFAKSIASEWAKYGIRVNCISPGYMDTALNRVPALEAQKKIWKSLTPQDRLGAVDELNGLCVFLASDSSSFMTGANVLIDGGYSCY</sequence>
<accession>A0ACC4E1M7</accession>
<comment type="caution">
    <text evidence="1">The sequence shown here is derived from an EMBL/GenBank/DDBJ whole genome shotgun (WGS) entry which is preliminary data.</text>
</comment>
<dbReference type="EMBL" id="JBGNUJ010000003">
    <property type="protein sequence ID" value="KAL3962530.1"/>
    <property type="molecule type" value="Genomic_DNA"/>
</dbReference>
<keyword evidence="2" id="KW-1185">Reference proteome</keyword>